<accession>A0ABU0J6V1</accession>
<protein>
    <submittedName>
        <fullName evidence="2">Carboxymethylenebutenolidase</fullName>
        <ecNumber evidence="2">3.1.1.45</ecNumber>
    </submittedName>
</protein>
<dbReference type="InterPro" id="IPR002925">
    <property type="entry name" value="Dienelactn_hydro"/>
</dbReference>
<keyword evidence="2" id="KW-0378">Hydrolase</keyword>
<feature type="domain" description="Dienelactone hydrolase" evidence="1">
    <location>
        <begin position="16"/>
        <end position="221"/>
    </location>
</feature>
<comment type="caution">
    <text evidence="2">The sequence shown here is derived from an EMBL/GenBank/DDBJ whole genome shotgun (WGS) entry which is preliminary data.</text>
</comment>
<evidence type="ECO:0000313" key="2">
    <source>
        <dbReference type="EMBL" id="MDQ0469183.1"/>
    </source>
</evidence>
<dbReference type="InterPro" id="IPR029058">
    <property type="entry name" value="AB_hydrolase_fold"/>
</dbReference>
<dbReference type="InterPro" id="IPR051049">
    <property type="entry name" value="Dienelactone_hydrolase-like"/>
</dbReference>
<name>A0ABU0J6V1_9HYPH</name>
<dbReference type="RefSeq" id="WP_307271520.1">
    <property type="nucleotide sequence ID" value="NZ_JAUSVX010000003.1"/>
</dbReference>
<evidence type="ECO:0000313" key="3">
    <source>
        <dbReference type="Proteomes" id="UP001242480"/>
    </source>
</evidence>
<gene>
    <name evidence="2" type="ORF">QO011_002194</name>
</gene>
<dbReference type="EC" id="3.1.1.45" evidence="2"/>
<dbReference type="PANTHER" id="PTHR46623">
    <property type="entry name" value="CARBOXYMETHYLENEBUTENOLIDASE-RELATED"/>
    <property type="match status" value="1"/>
</dbReference>
<evidence type="ECO:0000259" key="1">
    <source>
        <dbReference type="Pfam" id="PF01738"/>
    </source>
</evidence>
<sequence length="223" mass="23993">MGERIKLTTVDGFSLNAYRAAPSGKPKGGVVLLQEVWGLNSWIRSEVERYAREGYLCVAPATMDRLDYGFESENYGPDHFATVGQLMKAFDPTKALIDVEAAVHEAASAGKVGVTGYCFGGALTWRAAHAGLGLSAASAYYGGGVPNYIELAPKIPLEAHFGENDTGIPLDQVEALRKRYPGVPIYLYPAGHGFCNSDRQVYDEASAVKANARTLAFFAQHLA</sequence>
<dbReference type="Proteomes" id="UP001242480">
    <property type="component" value="Unassembled WGS sequence"/>
</dbReference>
<dbReference type="Gene3D" id="3.40.50.1820">
    <property type="entry name" value="alpha/beta hydrolase"/>
    <property type="match status" value="1"/>
</dbReference>
<keyword evidence="3" id="KW-1185">Reference proteome</keyword>
<proteinExistence type="predicted"/>
<dbReference type="SUPFAM" id="SSF53474">
    <property type="entry name" value="alpha/beta-Hydrolases"/>
    <property type="match status" value="1"/>
</dbReference>
<dbReference type="GO" id="GO:0008806">
    <property type="term" value="F:carboxymethylenebutenolidase activity"/>
    <property type="evidence" value="ECO:0007669"/>
    <property type="project" value="UniProtKB-EC"/>
</dbReference>
<dbReference type="Pfam" id="PF01738">
    <property type="entry name" value="DLH"/>
    <property type="match status" value="1"/>
</dbReference>
<reference evidence="2 3" key="1">
    <citation type="submission" date="2023-07" db="EMBL/GenBank/DDBJ databases">
        <title>Genomic Encyclopedia of Type Strains, Phase IV (KMG-IV): sequencing the most valuable type-strain genomes for metagenomic binning, comparative biology and taxonomic classification.</title>
        <authorList>
            <person name="Goeker M."/>
        </authorList>
    </citation>
    <scope>NUCLEOTIDE SEQUENCE [LARGE SCALE GENOMIC DNA]</scope>
    <source>
        <strain evidence="2 3">DSM 19619</strain>
    </source>
</reference>
<dbReference type="EMBL" id="JAUSVX010000003">
    <property type="protein sequence ID" value="MDQ0469183.1"/>
    <property type="molecule type" value="Genomic_DNA"/>
</dbReference>
<dbReference type="PANTHER" id="PTHR46623:SF6">
    <property type="entry name" value="ALPHA_BETA-HYDROLASES SUPERFAMILY PROTEIN"/>
    <property type="match status" value="1"/>
</dbReference>
<organism evidence="2 3">
    <name type="scientific">Labrys wisconsinensis</name>
    <dbReference type="NCBI Taxonomy" id="425677"/>
    <lineage>
        <taxon>Bacteria</taxon>
        <taxon>Pseudomonadati</taxon>
        <taxon>Pseudomonadota</taxon>
        <taxon>Alphaproteobacteria</taxon>
        <taxon>Hyphomicrobiales</taxon>
        <taxon>Xanthobacteraceae</taxon>
        <taxon>Labrys</taxon>
    </lineage>
</organism>